<dbReference type="STRING" id="1287681.M7SE82"/>
<dbReference type="GO" id="GO:0005576">
    <property type="term" value="C:extracellular region"/>
    <property type="evidence" value="ECO:0007669"/>
    <property type="project" value="UniProtKB-SubCell"/>
</dbReference>
<feature type="signal peptide" evidence="13">
    <location>
        <begin position="1"/>
        <end position="24"/>
    </location>
</feature>
<dbReference type="GO" id="GO:0000272">
    <property type="term" value="P:polysaccharide catabolic process"/>
    <property type="evidence" value="ECO:0007669"/>
    <property type="project" value="UniProtKB-KW"/>
</dbReference>
<evidence type="ECO:0000256" key="2">
    <source>
        <dbReference type="ARBA" id="ARBA00004613"/>
    </source>
</evidence>
<keyword evidence="5" id="KW-0964">Secreted</keyword>
<keyword evidence="8" id="KW-0119">Carbohydrate metabolism</keyword>
<feature type="domain" description="GH18" evidence="14">
    <location>
        <begin position="39"/>
        <end position="461"/>
    </location>
</feature>
<dbReference type="PANTHER" id="PTHR11177">
    <property type="entry name" value="CHITINASE"/>
    <property type="match status" value="1"/>
</dbReference>
<evidence type="ECO:0000256" key="5">
    <source>
        <dbReference type="ARBA" id="ARBA00022525"/>
    </source>
</evidence>
<evidence type="ECO:0000256" key="11">
    <source>
        <dbReference type="RuleBase" id="RU000489"/>
    </source>
</evidence>
<name>M7SE82_EUTLA</name>
<dbReference type="EC" id="3.2.1.14" evidence="4"/>
<dbReference type="PROSITE" id="PS01095">
    <property type="entry name" value="GH18_1"/>
    <property type="match status" value="1"/>
</dbReference>
<dbReference type="GO" id="GO:0008061">
    <property type="term" value="F:chitin binding"/>
    <property type="evidence" value="ECO:0007669"/>
    <property type="project" value="InterPro"/>
</dbReference>
<dbReference type="AlphaFoldDB" id="M7SE82"/>
<evidence type="ECO:0000256" key="9">
    <source>
        <dbReference type="ARBA" id="ARBA00023295"/>
    </source>
</evidence>
<organism evidence="15 16">
    <name type="scientific">Eutypa lata (strain UCR-EL1)</name>
    <name type="common">Grapevine dieback disease fungus</name>
    <name type="synonym">Eutypa armeniacae</name>
    <dbReference type="NCBI Taxonomy" id="1287681"/>
    <lineage>
        <taxon>Eukaryota</taxon>
        <taxon>Fungi</taxon>
        <taxon>Dikarya</taxon>
        <taxon>Ascomycota</taxon>
        <taxon>Pezizomycotina</taxon>
        <taxon>Sordariomycetes</taxon>
        <taxon>Xylariomycetidae</taxon>
        <taxon>Xylariales</taxon>
        <taxon>Diatrypaceae</taxon>
        <taxon>Eutypa</taxon>
    </lineage>
</organism>
<dbReference type="KEGG" id="ela:UCREL1_10584"/>
<feature type="region of interest" description="Disordered" evidence="12">
    <location>
        <begin position="121"/>
        <end position="146"/>
    </location>
</feature>
<keyword evidence="10" id="KW-0624">Polysaccharide degradation</keyword>
<dbReference type="SUPFAM" id="SSF51445">
    <property type="entry name" value="(Trans)glycosidases"/>
    <property type="match status" value="1"/>
</dbReference>
<evidence type="ECO:0000313" key="15">
    <source>
        <dbReference type="EMBL" id="EMR62482.1"/>
    </source>
</evidence>
<evidence type="ECO:0000259" key="14">
    <source>
        <dbReference type="PROSITE" id="PS51910"/>
    </source>
</evidence>
<dbReference type="GO" id="GO:0008843">
    <property type="term" value="F:endochitinase activity"/>
    <property type="evidence" value="ECO:0007669"/>
    <property type="project" value="UniProtKB-EC"/>
</dbReference>
<evidence type="ECO:0000256" key="10">
    <source>
        <dbReference type="ARBA" id="ARBA00023326"/>
    </source>
</evidence>
<dbReference type="HOGENOM" id="CLU_002833_1_1_1"/>
<comment type="similarity">
    <text evidence="3">Belongs to the glycosyl hydrolase 18 family. Chitinase class V subfamily.</text>
</comment>
<dbReference type="SUPFAM" id="SSF54556">
    <property type="entry name" value="Chitinase insertion domain"/>
    <property type="match status" value="1"/>
</dbReference>
<dbReference type="GO" id="GO:0006032">
    <property type="term" value="P:chitin catabolic process"/>
    <property type="evidence" value="ECO:0007669"/>
    <property type="project" value="UniProtKB-KW"/>
</dbReference>
<dbReference type="PROSITE" id="PS51910">
    <property type="entry name" value="GH18_2"/>
    <property type="match status" value="1"/>
</dbReference>
<feature type="chain" id="PRO_5004084697" description="chitinase" evidence="13">
    <location>
        <begin position="25"/>
        <end position="494"/>
    </location>
</feature>
<dbReference type="InterPro" id="IPR017853">
    <property type="entry name" value="GH"/>
</dbReference>
<keyword evidence="9 11" id="KW-0326">Glycosidase</keyword>
<dbReference type="Gene3D" id="3.20.20.80">
    <property type="entry name" value="Glycosidases"/>
    <property type="match status" value="1"/>
</dbReference>
<dbReference type="InterPro" id="IPR011583">
    <property type="entry name" value="Chitinase_II/V-like_cat"/>
</dbReference>
<dbReference type="InterPro" id="IPR001579">
    <property type="entry name" value="Glyco_hydro_18_chit_AS"/>
</dbReference>
<gene>
    <name evidence="15" type="ORF">UCREL1_10584</name>
</gene>
<keyword evidence="6 11" id="KW-0378">Hydrolase</keyword>
<keyword evidence="16" id="KW-1185">Reference proteome</keyword>
<dbReference type="OrthoDB" id="76388at2759"/>
<keyword evidence="13" id="KW-0732">Signal</keyword>
<protein>
    <recommendedName>
        <fullName evidence="4">chitinase</fullName>
        <ecNumber evidence="4">3.2.1.14</ecNumber>
    </recommendedName>
</protein>
<dbReference type="EMBL" id="KB707422">
    <property type="protein sequence ID" value="EMR62482.1"/>
    <property type="molecule type" value="Genomic_DNA"/>
</dbReference>
<evidence type="ECO:0000256" key="13">
    <source>
        <dbReference type="SAM" id="SignalP"/>
    </source>
</evidence>
<evidence type="ECO:0000256" key="7">
    <source>
        <dbReference type="ARBA" id="ARBA00023024"/>
    </source>
</evidence>
<keyword evidence="7" id="KW-0146">Chitin degradation</keyword>
<dbReference type="SMART" id="SM00636">
    <property type="entry name" value="Glyco_18"/>
    <property type="match status" value="1"/>
</dbReference>
<dbReference type="PANTHER" id="PTHR11177:SF384">
    <property type="entry name" value="CHITINASE"/>
    <property type="match status" value="1"/>
</dbReference>
<evidence type="ECO:0000256" key="1">
    <source>
        <dbReference type="ARBA" id="ARBA00000822"/>
    </source>
</evidence>
<dbReference type="Pfam" id="PF00704">
    <property type="entry name" value="Glyco_hydro_18"/>
    <property type="match status" value="1"/>
</dbReference>
<comment type="catalytic activity">
    <reaction evidence="1">
        <text>Random endo-hydrolysis of N-acetyl-beta-D-glucosaminide (1-&gt;4)-beta-linkages in chitin and chitodextrins.</text>
        <dbReference type="EC" id="3.2.1.14"/>
    </reaction>
</comment>
<dbReference type="eggNOG" id="KOG2806">
    <property type="taxonomic scope" value="Eukaryota"/>
</dbReference>
<evidence type="ECO:0000256" key="12">
    <source>
        <dbReference type="SAM" id="MobiDB-lite"/>
    </source>
</evidence>
<evidence type="ECO:0000256" key="4">
    <source>
        <dbReference type="ARBA" id="ARBA00012729"/>
    </source>
</evidence>
<dbReference type="Gene3D" id="3.10.50.10">
    <property type="match status" value="1"/>
</dbReference>
<evidence type="ECO:0000256" key="8">
    <source>
        <dbReference type="ARBA" id="ARBA00023277"/>
    </source>
</evidence>
<dbReference type="InterPro" id="IPR050314">
    <property type="entry name" value="Glycosyl_Hydrlase_18"/>
</dbReference>
<reference evidence="16" key="1">
    <citation type="journal article" date="2013" name="Genome Announc.">
        <title>Draft genome sequence of the grapevine dieback fungus Eutypa lata UCR-EL1.</title>
        <authorList>
            <person name="Blanco-Ulate B."/>
            <person name="Rolshausen P.E."/>
            <person name="Cantu D."/>
        </authorList>
    </citation>
    <scope>NUCLEOTIDE SEQUENCE [LARGE SCALE GENOMIC DNA]</scope>
    <source>
        <strain evidence="16">UCR-EL1</strain>
    </source>
</reference>
<proteinExistence type="inferred from homology"/>
<dbReference type="InterPro" id="IPR001223">
    <property type="entry name" value="Glyco_hydro18_cat"/>
</dbReference>
<dbReference type="InterPro" id="IPR029070">
    <property type="entry name" value="Chitinase_insertion_sf"/>
</dbReference>
<evidence type="ECO:0000256" key="6">
    <source>
        <dbReference type="ARBA" id="ARBA00022801"/>
    </source>
</evidence>
<accession>M7SE82</accession>
<evidence type="ECO:0000313" key="16">
    <source>
        <dbReference type="Proteomes" id="UP000012174"/>
    </source>
</evidence>
<comment type="subcellular location">
    <subcellularLocation>
        <location evidence="2">Secreted</location>
    </subcellularLocation>
</comment>
<evidence type="ECO:0000256" key="3">
    <source>
        <dbReference type="ARBA" id="ARBA00008682"/>
    </source>
</evidence>
<dbReference type="Proteomes" id="UP000012174">
    <property type="component" value="Unassembled WGS sequence"/>
</dbReference>
<sequence length="494" mass="53205">MRGQTFWALVLAILSAYLTGVVEGNKTRPATRPQSLKHHRNGLYYANYDTTYQASQLPVADLSHVFYGFASLSTDGTVSSSNAAVDTGAQLDFAANMFSEASQRGRQLLPFKRQIGFNVTNSTSSSSTMTSTTTSSATPSPTASNNTVASGAVGQLFSFKTQQRNLKIMLSIGGGSADTAYTACASTEETRNNFAASAVQMTMNFGMDGVDLDWEYPSNATDAANYVSLLQTLRNAYDDFSFTNNIRYRFLISVAISAKSSNYNQFDIPGMDPYVDVWNLLAYDYSGAASAVATHQSNVFPGGATTYAASNVFASDVITYADTDTALQFYIGQGIAPAKIQLGIPMYGRSFENTAGLGQPFSGVGPGGVRTDGTQGAGVWYYNQLPKAGADELYDDVAQAAYSYDGTAREFITYDDVASVEYKASYLRRLGLGGAFFFEARGDRTGDGSLVTTMQQALGALDNSRNNLDYPTSQYSNIRDASLALKKKAARRRH</sequence>